<keyword evidence="5" id="KW-0597">Phosphoprotein</keyword>
<keyword evidence="9 17" id="KW-0418">Kinase</keyword>
<dbReference type="SUPFAM" id="SSF47384">
    <property type="entry name" value="Homodimeric domain of signal transducing histidine kinase"/>
    <property type="match status" value="1"/>
</dbReference>
<keyword evidence="12" id="KW-0902">Two-component regulatory system</keyword>
<evidence type="ECO:0000256" key="11">
    <source>
        <dbReference type="ARBA" id="ARBA00022989"/>
    </source>
</evidence>
<evidence type="ECO:0000256" key="13">
    <source>
        <dbReference type="SAM" id="Phobius"/>
    </source>
</evidence>
<dbReference type="InterPro" id="IPR036890">
    <property type="entry name" value="HATPase_C_sf"/>
</dbReference>
<evidence type="ECO:0000256" key="7">
    <source>
        <dbReference type="ARBA" id="ARBA00022692"/>
    </source>
</evidence>
<dbReference type="InterPro" id="IPR036097">
    <property type="entry name" value="HisK_dim/P_sf"/>
</dbReference>
<feature type="transmembrane region" description="Helical" evidence="13">
    <location>
        <begin position="146"/>
        <end position="164"/>
    </location>
</feature>
<dbReference type="CDD" id="cd06225">
    <property type="entry name" value="HAMP"/>
    <property type="match status" value="1"/>
</dbReference>
<dbReference type="Pfam" id="PF00512">
    <property type="entry name" value="HisKA"/>
    <property type="match status" value="1"/>
</dbReference>
<comment type="catalytic activity">
    <reaction evidence="1">
        <text>ATP + protein L-histidine = ADP + protein N-phospho-L-histidine.</text>
        <dbReference type="EC" id="2.7.13.3"/>
    </reaction>
</comment>
<dbReference type="PROSITE" id="PS50109">
    <property type="entry name" value="HIS_KIN"/>
    <property type="match status" value="1"/>
</dbReference>
<feature type="domain" description="Histidine kinase" evidence="15">
    <location>
        <begin position="229"/>
        <end position="418"/>
    </location>
</feature>
<dbReference type="Proteomes" id="UP000622552">
    <property type="component" value="Unassembled WGS sequence"/>
</dbReference>
<evidence type="ECO:0000259" key="15">
    <source>
        <dbReference type="PROSITE" id="PS50109"/>
    </source>
</evidence>
<reference evidence="17" key="1">
    <citation type="submission" date="2020-11" db="EMBL/GenBank/DDBJ databases">
        <title>Sequencing the genomes of 1000 actinobacteria strains.</title>
        <authorList>
            <person name="Klenk H.-P."/>
        </authorList>
    </citation>
    <scope>NUCLEOTIDE SEQUENCE</scope>
    <source>
        <strain evidence="17">DSM 45356</strain>
    </source>
</reference>
<dbReference type="SMART" id="SM00304">
    <property type="entry name" value="HAMP"/>
    <property type="match status" value="1"/>
</dbReference>
<evidence type="ECO:0000313" key="18">
    <source>
        <dbReference type="Proteomes" id="UP000622552"/>
    </source>
</evidence>
<dbReference type="EMBL" id="JADOUF010000001">
    <property type="protein sequence ID" value="MBG6134751.1"/>
    <property type="molecule type" value="Genomic_DNA"/>
</dbReference>
<feature type="chain" id="PRO_5039687467" description="histidine kinase" evidence="14">
    <location>
        <begin position="20"/>
        <end position="442"/>
    </location>
</feature>
<dbReference type="SMART" id="SM00387">
    <property type="entry name" value="HATPase_c"/>
    <property type="match status" value="1"/>
</dbReference>
<sequence>MRLTLARLALATTSLVALAFCLPLAVLAQQIAYDRAVNDAKHDATALVATLAATGDRAAIDRAVASTGAGGAGRITVHFPGEEPLGTPHATPAEVTAATTRRESRTVEVHGGLAYLQAVALDPERTVVVEVYVPDADLTRGVHQDWLVLVGVAAALVAGSVFVADRLGARLVRDVRELARAARGLGDGDLTARANPSGPPELRAVGRTFNVVADRVTALVESERRLAADLSHRLRTPLTALRLDAEVLPMDPGGDRIRQAVDILDAEIDAIIRGVTVTDGPVDLVDVLADRLAFWSVLAEDHGRAWSVLGGESPVLVAAPRAELVAAVDALLGNVFAHTPQGTPFRVLVGPAGLVVEDAGPGIERPEVALRRGSSGAGSTGLGLDIVRRVAATMGGAVTVDRGEWGGARVTMTVADVPAFASGPRAWRRSEVTSRRKDRRVT</sequence>
<dbReference type="GO" id="GO:0000155">
    <property type="term" value="F:phosphorelay sensor kinase activity"/>
    <property type="evidence" value="ECO:0007669"/>
    <property type="project" value="InterPro"/>
</dbReference>
<protein>
    <recommendedName>
        <fullName evidence="3">histidine kinase</fullName>
        <ecNumber evidence="3">2.7.13.3</ecNumber>
    </recommendedName>
</protein>
<dbReference type="InterPro" id="IPR005467">
    <property type="entry name" value="His_kinase_dom"/>
</dbReference>
<feature type="domain" description="HAMP" evidence="16">
    <location>
        <begin position="169"/>
        <end position="221"/>
    </location>
</feature>
<dbReference type="InterPro" id="IPR003661">
    <property type="entry name" value="HisK_dim/P_dom"/>
</dbReference>
<dbReference type="PANTHER" id="PTHR44936">
    <property type="entry name" value="SENSOR PROTEIN CREC"/>
    <property type="match status" value="1"/>
</dbReference>
<accession>A0A8J7KIU6</accession>
<dbReference type="InterPro" id="IPR050980">
    <property type="entry name" value="2C_sensor_his_kinase"/>
</dbReference>
<proteinExistence type="predicted"/>
<keyword evidence="6" id="KW-0808">Transferase</keyword>
<keyword evidence="10" id="KW-0067">ATP-binding</keyword>
<gene>
    <name evidence="17" type="ORF">IW245_000945</name>
</gene>
<keyword evidence="8" id="KW-0547">Nucleotide-binding</keyword>
<dbReference type="Pfam" id="PF00672">
    <property type="entry name" value="HAMP"/>
    <property type="match status" value="1"/>
</dbReference>
<comment type="subcellular location">
    <subcellularLocation>
        <location evidence="2">Cell membrane</location>
        <topology evidence="2">Multi-pass membrane protein</topology>
    </subcellularLocation>
</comment>
<dbReference type="InterPro" id="IPR003594">
    <property type="entry name" value="HATPase_dom"/>
</dbReference>
<evidence type="ECO:0000256" key="2">
    <source>
        <dbReference type="ARBA" id="ARBA00004651"/>
    </source>
</evidence>
<evidence type="ECO:0000256" key="10">
    <source>
        <dbReference type="ARBA" id="ARBA00022840"/>
    </source>
</evidence>
<dbReference type="SUPFAM" id="SSF55874">
    <property type="entry name" value="ATPase domain of HSP90 chaperone/DNA topoisomerase II/histidine kinase"/>
    <property type="match status" value="1"/>
</dbReference>
<organism evidence="17 18">
    <name type="scientific">Longispora fulva</name>
    <dbReference type="NCBI Taxonomy" id="619741"/>
    <lineage>
        <taxon>Bacteria</taxon>
        <taxon>Bacillati</taxon>
        <taxon>Actinomycetota</taxon>
        <taxon>Actinomycetes</taxon>
        <taxon>Micromonosporales</taxon>
        <taxon>Micromonosporaceae</taxon>
        <taxon>Longispora</taxon>
    </lineage>
</organism>
<dbReference type="PROSITE" id="PS50885">
    <property type="entry name" value="HAMP"/>
    <property type="match status" value="1"/>
</dbReference>
<dbReference type="GO" id="GO:0005524">
    <property type="term" value="F:ATP binding"/>
    <property type="evidence" value="ECO:0007669"/>
    <property type="project" value="UniProtKB-KW"/>
</dbReference>
<keyword evidence="13" id="KW-0472">Membrane</keyword>
<name>A0A8J7KIU6_9ACTN</name>
<dbReference type="Gene3D" id="1.10.287.130">
    <property type="match status" value="1"/>
</dbReference>
<dbReference type="Gene3D" id="3.30.565.10">
    <property type="entry name" value="Histidine kinase-like ATPase, C-terminal domain"/>
    <property type="match status" value="1"/>
</dbReference>
<evidence type="ECO:0000256" key="4">
    <source>
        <dbReference type="ARBA" id="ARBA00022475"/>
    </source>
</evidence>
<keyword evidence="11 13" id="KW-1133">Transmembrane helix</keyword>
<evidence type="ECO:0000256" key="6">
    <source>
        <dbReference type="ARBA" id="ARBA00022679"/>
    </source>
</evidence>
<evidence type="ECO:0000313" key="17">
    <source>
        <dbReference type="EMBL" id="MBG6134751.1"/>
    </source>
</evidence>
<dbReference type="AlphaFoldDB" id="A0A8J7KIU6"/>
<keyword evidence="4" id="KW-1003">Cell membrane</keyword>
<evidence type="ECO:0000256" key="12">
    <source>
        <dbReference type="ARBA" id="ARBA00023012"/>
    </source>
</evidence>
<keyword evidence="14" id="KW-0732">Signal</keyword>
<dbReference type="GO" id="GO:0005886">
    <property type="term" value="C:plasma membrane"/>
    <property type="evidence" value="ECO:0007669"/>
    <property type="project" value="UniProtKB-SubCell"/>
</dbReference>
<dbReference type="InterPro" id="IPR003660">
    <property type="entry name" value="HAMP_dom"/>
</dbReference>
<evidence type="ECO:0000256" key="3">
    <source>
        <dbReference type="ARBA" id="ARBA00012438"/>
    </source>
</evidence>
<evidence type="ECO:0000256" key="14">
    <source>
        <dbReference type="SAM" id="SignalP"/>
    </source>
</evidence>
<comment type="caution">
    <text evidence="17">The sequence shown here is derived from an EMBL/GenBank/DDBJ whole genome shotgun (WGS) entry which is preliminary data.</text>
</comment>
<evidence type="ECO:0000256" key="5">
    <source>
        <dbReference type="ARBA" id="ARBA00022553"/>
    </source>
</evidence>
<keyword evidence="18" id="KW-1185">Reference proteome</keyword>
<dbReference type="EC" id="2.7.13.3" evidence="3"/>
<keyword evidence="7 13" id="KW-0812">Transmembrane</keyword>
<evidence type="ECO:0000256" key="1">
    <source>
        <dbReference type="ARBA" id="ARBA00000085"/>
    </source>
</evidence>
<evidence type="ECO:0000259" key="16">
    <source>
        <dbReference type="PROSITE" id="PS50885"/>
    </source>
</evidence>
<feature type="signal peptide" evidence="14">
    <location>
        <begin position="1"/>
        <end position="19"/>
    </location>
</feature>
<evidence type="ECO:0000256" key="9">
    <source>
        <dbReference type="ARBA" id="ARBA00022777"/>
    </source>
</evidence>
<dbReference type="RefSeq" id="WP_197001945.1">
    <property type="nucleotide sequence ID" value="NZ_BONS01000023.1"/>
</dbReference>
<evidence type="ECO:0000256" key="8">
    <source>
        <dbReference type="ARBA" id="ARBA00022741"/>
    </source>
</evidence>
<dbReference type="Pfam" id="PF02518">
    <property type="entry name" value="HATPase_c"/>
    <property type="match status" value="1"/>
</dbReference>
<dbReference type="PANTHER" id="PTHR44936:SF9">
    <property type="entry name" value="SENSOR PROTEIN CREC"/>
    <property type="match status" value="1"/>
</dbReference>
<dbReference type="CDD" id="cd00082">
    <property type="entry name" value="HisKA"/>
    <property type="match status" value="1"/>
</dbReference>